<reference evidence="2" key="1">
    <citation type="submission" date="2023-03" db="EMBL/GenBank/DDBJ databases">
        <title>Massive genome expansion in bonnet fungi (Mycena s.s.) driven by repeated elements and novel gene families across ecological guilds.</title>
        <authorList>
            <consortium name="Lawrence Berkeley National Laboratory"/>
            <person name="Harder C.B."/>
            <person name="Miyauchi S."/>
            <person name="Viragh M."/>
            <person name="Kuo A."/>
            <person name="Thoen E."/>
            <person name="Andreopoulos B."/>
            <person name="Lu D."/>
            <person name="Skrede I."/>
            <person name="Drula E."/>
            <person name="Henrissat B."/>
            <person name="Morin E."/>
            <person name="Kohler A."/>
            <person name="Barry K."/>
            <person name="LaButti K."/>
            <person name="Morin E."/>
            <person name="Salamov A."/>
            <person name="Lipzen A."/>
            <person name="Mereny Z."/>
            <person name="Hegedus B."/>
            <person name="Baldrian P."/>
            <person name="Stursova M."/>
            <person name="Weitz H."/>
            <person name="Taylor A."/>
            <person name="Grigoriev I.V."/>
            <person name="Nagy L.G."/>
            <person name="Martin F."/>
            <person name="Kauserud H."/>
        </authorList>
    </citation>
    <scope>NUCLEOTIDE SEQUENCE</scope>
    <source>
        <strain evidence="2">CBHHK200</strain>
    </source>
</reference>
<gene>
    <name evidence="2" type="ORF">C8F04DRAFT_1138619</name>
</gene>
<organism evidence="2 3">
    <name type="scientific">Mycena alexandri</name>
    <dbReference type="NCBI Taxonomy" id="1745969"/>
    <lineage>
        <taxon>Eukaryota</taxon>
        <taxon>Fungi</taxon>
        <taxon>Dikarya</taxon>
        <taxon>Basidiomycota</taxon>
        <taxon>Agaricomycotina</taxon>
        <taxon>Agaricomycetes</taxon>
        <taxon>Agaricomycetidae</taxon>
        <taxon>Agaricales</taxon>
        <taxon>Marasmiineae</taxon>
        <taxon>Mycenaceae</taxon>
        <taxon>Mycena</taxon>
    </lineage>
</organism>
<comment type="caution">
    <text evidence="2">The sequence shown here is derived from an EMBL/GenBank/DDBJ whole genome shotgun (WGS) entry which is preliminary data.</text>
</comment>
<dbReference type="AlphaFoldDB" id="A0AAD6S7V4"/>
<protein>
    <submittedName>
        <fullName evidence="2">Uncharacterized protein</fullName>
    </submittedName>
</protein>
<sequence length="318" mass="32905">MKDLKDAQDTQALKDTPTDLFSGLPAASNLKSESTRSSINDEKESLVALSSPWMHVPEWLASRLHLNSSESGFNSDSALDQRSSSSIASSTSGLSHTNNDTAAVSISENGSCSTHPHTDESTAATAGHGPRAVPGLPSQPLSATGDPTHPASDSDGDLDRRPTLTSTRAHTGHSSSDFLPLLASRSSSSAAGVEVDLSRGATLDSTRVHTGHSSSDLLQLASRSSSSAAELEVDLSRGATLDSTRLHTGHLSSDFLPSPLSSAAEVDADLSRGATVDSTTVHTGHSSSTISLPSAHPESLAGSQRAYFERNPAASESK</sequence>
<dbReference type="EMBL" id="JARJCM010000214">
    <property type="protein sequence ID" value="KAJ7022217.1"/>
    <property type="molecule type" value="Genomic_DNA"/>
</dbReference>
<evidence type="ECO:0000313" key="2">
    <source>
        <dbReference type="EMBL" id="KAJ7022217.1"/>
    </source>
</evidence>
<feature type="compositionally biased region" description="Low complexity" evidence="1">
    <location>
        <begin position="275"/>
        <end position="291"/>
    </location>
</feature>
<feature type="compositionally biased region" description="Polar residues" evidence="1">
    <location>
        <begin position="163"/>
        <end position="177"/>
    </location>
</feature>
<proteinExistence type="predicted"/>
<feature type="region of interest" description="Disordered" evidence="1">
    <location>
        <begin position="1"/>
        <end position="40"/>
    </location>
</feature>
<evidence type="ECO:0000256" key="1">
    <source>
        <dbReference type="SAM" id="MobiDB-lite"/>
    </source>
</evidence>
<feature type="compositionally biased region" description="Polar residues" evidence="1">
    <location>
        <begin position="96"/>
        <end position="115"/>
    </location>
</feature>
<feature type="region of interest" description="Disordered" evidence="1">
    <location>
        <begin position="274"/>
        <end position="318"/>
    </location>
</feature>
<feature type="compositionally biased region" description="Low complexity" evidence="1">
    <location>
        <begin position="75"/>
        <end position="95"/>
    </location>
</feature>
<evidence type="ECO:0000313" key="3">
    <source>
        <dbReference type="Proteomes" id="UP001218188"/>
    </source>
</evidence>
<keyword evidence="3" id="KW-1185">Reference proteome</keyword>
<feature type="compositionally biased region" description="Polar residues" evidence="1">
    <location>
        <begin position="29"/>
        <end position="38"/>
    </location>
</feature>
<feature type="region of interest" description="Disordered" evidence="1">
    <location>
        <begin position="68"/>
        <end position="179"/>
    </location>
</feature>
<accession>A0AAD6S7V4</accession>
<name>A0AAD6S7V4_9AGAR</name>
<dbReference type="Proteomes" id="UP001218188">
    <property type="component" value="Unassembled WGS sequence"/>
</dbReference>